<keyword evidence="3" id="KW-0732">Signal</keyword>
<feature type="signal peptide" evidence="3">
    <location>
        <begin position="1"/>
        <end position="21"/>
    </location>
</feature>
<sequence>MVAMRTLLLWGLMAGVVPGLAQQTTVTVYASSTNKNNPSATASSGDSKSSASTTAPSVIMVTVAIEPLTTTFVPPPTCTESRLSMLASPRYQIWNNEPAPISGTKVTDCYPSQFIKRYTSAFNQSSSIAPLMSPLVCPEGWVTARQWDNAYIVCCASGYLLHPPETTVDADRPGYGGTCYSPFLVGQTATVTGYNSTMITATFPWVASSSADQAYAHPIDGFAMDLLASLTSSSESATSSSSSSSSLATATATNDGSEDSSTSASSSISGGAIAGIVIGVLAGLALIILAVFLLIRRRRGGQYPPNTQIGELGGEPVMVYEHKPLPPAKDSPVPVKSPSGFAYAAPKSNPSASPVQSHSNAELDDASTINPTVASSIVSPVSRNQSKRRDMNDIELEAARARPYAELDAGWKGHEMS</sequence>
<gene>
    <name evidence="4" type="ORF">IM811_015375</name>
</gene>
<dbReference type="EMBL" id="JADCTT010000006">
    <property type="protein sequence ID" value="KAF9751155.1"/>
    <property type="molecule type" value="Genomic_DNA"/>
</dbReference>
<evidence type="ECO:0000256" key="1">
    <source>
        <dbReference type="SAM" id="MobiDB-lite"/>
    </source>
</evidence>
<feature type="region of interest" description="Disordered" evidence="1">
    <location>
        <begin position="345"/>
        <end position="391"/>
    </location>
</feature>
<proteinExistence type="predicted"/>
<feature type="compositionally biased region" description="Low complexity" evidence="1">
    <location>
        <begin position="236"/>
        <end position="253"/>
    </location>
</feature>
<feature type="compositionally biased region" description="Polar residues" evidence="1">
    <location>
        <begin position="348"/>
        <end position="360"/>
    </location>
</feature>
<dbReference type="Proteomes" id="UP000616885">
    <property type="component" value="Unassembled WGS sequence"/>
</dbReference>
<name>A0A8H7N8T7_BIOOC</name>
<dbReference type="CDD" id="cd12087">
    <property type="entry name" value="TM_EGFR-like"/>
    <property type="match status" value="1"/>
</dbReference>
<evidence type="ECO:0000256" key="3">
    <source>
        <dbReference type="SAM" id="SignalP"/>
    </source>
</evidence>
<accession>A0A8H7N8T7</accession>
<dbReference type="PANTHER" id="PTHR16861:SF4">
    <property type="entry name" value="SH3 DOMAIN PROTEIN (AFU_ORTHOLOGUE AFUA_1G13610)"/>
    <property type="match status" value="1"/>
</dbReference>
<comment type="caution">
    <text evidence="4">The sequence shown here is derived from an EMBL/GenBank/DDBJ whole genome shotgun (WGS) entry which is preliminary data.</text>
</comment>
<evidence type="ECO:0000313" key="5">
    <source>
        <dbReference type="Proteomes" id="UP000616885"/>
    </source>
</evidence>
<evidence type="ECO:0000313" key="4">
    <source>
        <dbReference type="EMBL" id="KAF9751155.1"/>
    </source>
</evidence>
<keyword evidence="2" id="KW-1133">Transmembrane helix</keyword>
<keyword evidence="2" id="KW-0472">Membrane</keyword>
<dbReference type="AlphaFoldDB" id="A0A8H7N8T7"/>
<protein>
    <submittedName>
        <fullName evidence="4">Uncharacterized protein</fullName>
    </submittedName>
</protein>
<evidence type="ECO:0000256" key="2">
    <source>
        <dbReference type="SAM" id="Phobius"/>
    </source>
</evidence>
<feature type="region of interest" description="Disordered" evidence="1">
    <location>
        <begin position="236"/>
        <end position="267"/>
    </location>
</feature>
<reference evidence="4" key="1">
    <citation type="submission" date="2020-10" db="EMBL/GenBank/DDBJ databases">
        <title>High-Quality Genome Resource of Clonostachys rosea strain S41 by Oxford Nanopore Long-Read Sequencing.</title>
        <authorList>
            <person name="Wang H."/>
        </authorList>
    </citation>
    <scope>NUCLEOTIDE SEQUENCE</scope>
    <source>
        <strain evidence="4">S41</strain>
    </source>
</reference>
<keyword evidence="2" id="KW-0812">Transmembrane</keyword>
<organism evidence="4 5">
    <name type="scientific">Bionectria ochroleuca</name>
    <name type="common">Gliocladium roseum</name>
    <dbReference type="NCBI Taxonomy" id="29856"/>
    <lineage>
        <taxon>Eukaryota</taxon>
        <taxon>Fungi</taxon>
        <taxon>Dikarya</taxon>
        <taxon>Ascomycota</taxon>
        <taxon>Pezizomycotina</taxon>
        <taxon>Sordariomycetes</taxon>
        <taxon>Hypocreomycetidae</taxon>
        <taxon>Hypocreales</taxon>
        <taxon>Bionectriaceae</taxon>
        <taxon>Clonostachys</taxon>
    </lineage>
</organism>
<dbReference type="PANTHER" id="PTHR16861">
    <property type="entry name" value="GLYCOPROTEIN 38"/>
    <property type="match status" value="1"/>
</dbReference>
<feature type="compositionally biased region" description="Polar residues" evidence="1">
    <location>
        <begin position="367"/>
        <end position="384"/>
    </location>
</feature>
<feature type="chain" id="PRO_5034003766" evidence="3">
    <location>
        <begin position="22"/>
        <end position="417"/>
    </location>
</feature>
<feature type="transmembrane region" description="Helical" evidence="2">
    <location>
        <begin position="272"/>
        <end position="295"/>
    </location>
</feature>